<evidence type="ECO:0000256" key="4">
    <source>
        <dbReference type="ARBA" id="ARBA00022741"/>
    </source>
</evidence>
<dbReference type="Pfam" id="PF23559">
    <property type="entry name" value="WHD_DRP"/>
    <property type="match status" value="1"/>
</dbReference>
<dbReference type="InterPro" id="IPR032675">
    <property type="entry name" value="LRR_dom_sf"/>
</dbReference>
<evidence type="ECO:0000256" key="5">
    <source>
        <dbReference type="ARBA" id="ARBA00022821"/>
    </source>
</evidence>
<evidence type="ECO:0000313" key="15">
    <source>
        <dbReference type="Proteomes" id="UP000324705"/>
    </source>
</evidence>
<dbReference type="GO" id="GO:0051707">
    <property type="term" value="P:response to other organism"/>
    <property type="evidence" value="ECO:0007669"/>
    <property type="project" value="UniProtKB-ARBA"/>
</dbReference>
<dbReference type="InterPro" id="IPR027417">
    <property type="entry name" value="P-loop_NTPase"/>
</dbReference>
<reference evidence="14 15" key="1">
    <citation type="submission" date="2017-09" db="EMBL/GenBank/DDBJ databases">
        <authorList>
            <consortium name="International Durum Wheat Genome Sequencing Consortium (IDWGSC)"/>
            <person name="Milanesi L."/>
        </authorList>
    </citation>
    <scope>NUCLEOTIDE SEQUENCE [LARGE SCALE GENOMIC DNA]</scope>
    <source>
        <strain evidence="15">cv. Svevo</strain>
    </source>
</reference>
<proteinExistence type="inferred from homology"/>
<dbReference type="SMART" id="SM00367">
    <property type="entry name" value="LRR_CC"/>
    <property type="match status" value="5"/>
</dbReference>
<keyword evidence="7" id="KW-0175">Coiled coil</keyword>
<protein>
    <submittedName>
        <fullName evidence="14">Uncharacterized protein</fullName>
    </submittedName>
</protein>
<dbReference type="InterPro" id="IPR042197">
    <property type="entry name" value="Apaf_helical"/>
</dbReference>
<sequence length="1378" mass="154227">MATLGGMLAAAILKVVGDQVGSLIGGQIALQMNLNNDLKKMKMALESVDAVLEDAERRSITDKSTRLWLKRLKDFMYIISDMIDEFEADTQAITQPSARKFSFKKYLANMIPCLTIGPNITMANRMKNMRDDLKVITDQHKEFKLTDCTNANEPKVTDIRETSSTLETQIIGRTEERDIILASLSESMTKDITILPIYGIGGLGKTTLAKMVYNSSQFNEYSQVWVYVSQTFDLIKIGNSIISQLSEKDKESGYTGKQMIHNSLEKLLANKKILIVLDDLWEENISRLEELKDMLKVGESSKVIVIATTRSEGIAKKMSTIQPYKLAPLTDDMCWSIIKQKSAFESRGDKEQLEEIGKVIAMKCAGVALAAKSLGHTLQSMKSGQWESVRDSNIWTAPSLEDTSSTQVLASLKLSYSILPSYLKLCFAYCAIFPKGHKILKDDLIHQWVSLGFSTRELGEKYISQLLGLSFLEHSKPSSIVALYDEDIILLTMHDLVHDLARSVMDDEIILVVKGNNAEESCYHYALLDDCSKPLGSDLSKIRALRFMGCDKYKLHDDAFSSAKSLRVLDLSECTIHKLSYCIDDLKQLRYLNTPRVQDAKIPDSITKLSKLIYLNLHGSLTTLALPESIGEIEGLMYIDLSSCFGITKLPESFRRLQKLAHLDLSNCSSVEGISVFLESLTQLEYLNLSCCPHIGDIPEVLGGLSKLQYLNLSNSSYLECGKETEFLGALTKLEYLNLSSWNCELKKLPESLGGFSQLKYLNLSGWRDMKKLPRLFGSLKNLLHLDLSHCSMIDDVHEALVGLTGLQYLNCRETHVSSLPDDLTKLRYLNLSRLRNIPVDFSDDPIKYEFNSLPAENWDSIVNYICSNLSELEHLDLSGNIYIEKIPESICSLTKLHTLDLSYCDLRMLPESISAIGSLKFLYLKDCCGRRGIPQLGSSAISLPHFVVRAAADGSSSNLVLLKPTDPSELEITELENVTSAGEAHSIKLMEKRRIRELKLEWTEGVDRFVDDKMLLEKLVPPSTLSRLEICGYSSVIFPGWVVGQLPNLDSLVLREMANLEEWDISYSTGEENVLTRVQIHDCSMLRMKGPLPKAKEWEIICSDNVLSSWDECIVPHTCASSSSPVTTKLSVSDCKGPHQWRWLQHFPGLPSLSINNCGDLTGSPDIIQLLCSLEELWLEGEDMEELPIWLGELPSLKNLTIFNSNGVKELNENMRQLTKLESLQLAFCESISAVPHWLGELTSLKTLWIHNSGGLRSLPASIQQLTSLQEIKIIKCHALEHVVAETEEGKMKLADDQQRESALPTSLKRLCLSGCDGIKSFPEGIHQLTNLQDLEITRCSGLKEWCELEETKTKLACIESSRQCAYTAQPGGQVAT</sequence>
<feature type="chain" id="PRO_5040457692" evidence="8">
    <location>
        <begin position="18"/>
        <end position="1378"/>
    </location>
</feature>
<dbReference type="PRINTS" id="PR00364">
    <property type="entry name" value="DISEASERSIST"/>
</dbReference>
<dbReference type="PANTHER" id="PTHR36766:SF73">
    <property type="entry name" value="NB-ARC DOMAIN-CONTAINING PROTEIN"/>
    <property type="match status" value="1"/>
</dbReference>
<keyword evidence="15" id="KW-1185">Reference proteome</keyword>
<organism evidence="14 15">
    <name type="scientific">Triticum turgidum subsp. durum</name>
    <name type="common">Durum wheat</name>
    <name type="synonym">Triticum durum</name>
    <dbReference type="NCBI Taxonomy" id="4567"/>
    <lineage>
        <taxon>Eukaryota</taxon>
        <taxon>Viridiplantae</taxon>
        <taxon>Streptophyta</taxon>
        <taxon>Embryophyta</taxon>
        <taxon>Tracheophyta</taxon>
        <taxon>Spermatophyta</taxon>
        <taxon>Magnoliopsida</taxon>
        <taxon>Liliopsida</taxon>
        <taxon>Poales</taxon>
        <taxon>Poaceae</taxon>
        <taxon>BOP clade</taxon>
        <taxon>Pooideae</taxon>
        <taxon>Triticodae</taxon>
        <taxon>Triticeae</taxon>
        <taxon>Triticinae</taxon>
        <taxon>Triticum</taxon>
    </lineage>
</organism>
<dbReference type="Gene3D" id="1.20.5.4130">
    <property type="match status" value="1"/>
</dbReference>
<evidence type="ECO:0000256" key="2">
    <source>
        <dbReference type="ARBA" id="ARBA00022614"/>
    </source>
</evidence>
<dbReference type="GO" id="GO:0043531">
    <property type="term" value="F:ADP binding"/>
    <property type="evidence" value="ECO:0007669"/>
    <property type="project" value="InterPro"/>
</dbReference>
<dbReference type="SMART" id="SM00369">
    <property type="entry name" value="LRR_TYP"/>
    <property type="match status" value="4"/>
</dbReference>
<dbReference type="InterPro" id="IPR002182">
    <property type="entry name" value="NB-ARC"/>
</dbReference>
<keyword evidence="8" id="KW-0732">Signal</keyword>
<dbReference type="Pfam" id="PF23598">
    <property type="entry name" value="LRR_14"/>
    <property type="match status" value="2"/>
</dbReference>
<keyword evidence="4" id="KW-0547">Nucleotide-binding</keyword>
<evidence type="ECO:0000259" key="11">
    <source>
        <dbReference type="Pfam" id="PF23559"/>
    </source>
</evidence>
<dbReference type="InterPro" id="IPR001611">
    <property type="entry name" value="Leu-rich_rpt"/>
</dbReference>
<evidence type="ECO:0000256" key="3">
    <source>
        <dbReference type="ARBA" id="ARBA00022737"/>
    </source>
</evidence>
<evidence type="ECO:0000259" key="9">
    <source>
        <dbReference type="Pfam" id="PF00931"/>
    </source>
</evidence>
<dbReference type="InterPro" id="IPR055414">
    <property type="entry name" value="LRR_R13L4/SHOC2-like"/>
</dbReference>
<dbReference type="Pfam" id="PF00560">
    <property type="entry name" value="LRR_1"/>
    <property type="match status" value="1"/>
</dbReference>
<dbReference type="Gene3D" id="1.10.8.430">
    <property type="entry name" value="Helical domain of apoptotic protease-activating factors"/>
    <property type="match status" value="1"/>
</dbReference>
<keyword evidence="5" id="KW-0611">Plant defense</keyword>
<dbReference type="InterPro" id="IPR058922">
    <property type="entry name" value="WHD_DRP"/>
</dbReference>
<dbReference type="Pfam" id="PF00931">
    <property type="entry name" value="NB-ARC"/>
    <property type="match status" value="1"/>
</dbReference>
<dbReference type="InterPro" id="IPR006553">
    <property type="entry name" value="Leu-rich_rpt_Cys-con_subtyp"/>
</dbReference>
<comment type="similarity">
    <text evidence="1">Belongs to the disease resistance NB-LRR family.</text>
</comment>
<dbReference type="SUPFAM" id="SSF52047">
    <property type="entry name" value="RNI-like"/>
    <property type="match status" value="1"/>
</dbReference>
<evidence type="ECO:0000256" key="7">
    <source>
        <dbReference type="ARBA" id="ARBA00023054"/>
    </source>
</evidence>
<dbReference type="GO" id="GO:0006952">
    <property type="term" value="P:defense response"/>
    <property type="evidence" value="ECO:0007669"/>
    <property type="project" value="UniProtKB-KW"/>
</dbReference>
<accession>A0A9R0VE58</accession>
<feature type="domain" description="NB-ARC" evidence="9">
    <location>
        <begin position="180"/>
        <end position="342"/>
    </location>
</feature>
<keyword evidence="6" id="KW-0067">ATP-binding</keyword>
<dbReference type="EMBL" id="LT934112">
    <property type="protein sequence ID" value="VAH22686.1"/>
    <property type="molecule type" value="Genomic_DNA"/>
</dbReference>
<dbReference type="InterPro" id="IPR003591">
    <property type="entry name" value="Leu-rich_rpt_typical-subtyp"/>
</dbReference>
<dbReference type="GO" id="GO:0005524">
    <property type="term" value="F:ATP binding"/>
    <property type="evidence" value="ECO:0007669"/>
    <property type="project" value="UniProtKB-KW"/>
</dbReference>
<evidence type="ECO:0000256" key="6">
    <source>
        <dbReference type="ARBA" id="ARBA00022840"/>
    </source>
</evidence>
<dbReference type="InterPro" id="IPR036388">
    <property type="entry name" value="WH-like_DNA-bd_sf"/>
</dbReference>
<dbReference type="Pfam" id="PF25019">
    <property type="entry name" value="LRR_R13L1-DRL21"/>
    <property type="match status" value="1"/>
</dbReference>
<dbReference type="SUPFAM" id="SSF52058">
    <property type="entry name" value="L domain-like"/>
    <property type="match status" value="2"/>
</dbReference>
<gene>
    <name evidence="14" type="ORF">TRITD_1Bv1G209360</name>
</gene>
<evidence type="ECO:0000259" key="12">
    <source>
        <dbReference type="Pfam" id="PF23598"/>
    </source>
</evidence>
<feature type="domain" description="Disease resistance protein winged helix" evidence="11">
    <location>
        <begin position="432"/>
        <end position="501"/>
    </location>
</feature>
<dbReference type="InterPro" id="IPR041118">
    <property type="entry name" value="Rx_N"/>
</dbReference>
<feature type="domain" description="Disease resistance R13L4/SHOC-2-like LRR" evidence="12">
    <location>
        <begin position="1164"/>
        <end position="1339"/>
    </location>
</feature>
<dbReference type="PANTHER" id="PTHR36766">
    <property type="entry name" value="PLANT BROAD-SPECTRUM MILDEW RESISTANCE PROTEIN RPW8"/>
    <property type="match status" value="1"/>
</dbReference>
<dbReference type="Gene3D" id="1.10.10.10">
    <property type="entry name" value="Winged helix-like DNA-binding domain superfamily/Winged helix DNA-binding domain"/>
    <property type="match status" value="1"/>
</dbReference>
<evidence type="ECO:0000256" key="8">
    <source>
        <dbReference type="SAM" id="SignalP"/>
    </source>
</evidence>
<evidence type="ECO:0000256" key="1">
    <source>
        <dbReference type="ARBA" id="ARBA00008894"/>
    </source>
</evidence>
<dbReference type="OMA" id="DIWNETI"/>
<dbReference type="Gene3D" id="3.40.50.300">
    <property type="entry name" value="P-loop containing nucleotide triphosphate hydrolases"/>
    <property type="match status" value="1"/>
</dbReference>
<evidence type="ECO:0000259" key="13">
    <source>
        <dbReference type="Pfam" id="PF25019"/>
    </source>
</evidence>
<feature type="domain" description="R13L1/DRL21-like LRR repeat region" evidence="13">
    <location>
        <begin position="970"/>
        <end position="1065"/>
    </location>
</feature>
<dbReference type="SUPFAM" id="SSF52540">
    <property type="entry name" value="P-loop containing nucleoside triphosphate hydrolases"/>
    <property type="match status" value="1"/>
</dbReference>
<feature type="domain" description="Disease resistance N-terminal" evidence="10">
    <location>
        <begin position="13"/>
        <end position="92"/>
    </location>
</feature>
<dbReference type="Gramene" id="TRITD1Bv1G209360.5">
    <property type="protein sequence ID" value="TRITD1Bv1G209360.5"/>
    <property type="gene ID" value="TRITD1Bv1G209360"/>
</dbReference>
<feature type="domain" description="Disease resistance R13L4/SHOC-2-like LRR" evidence="12">
    <location>
        <begin position="542"/>
        <end position="715"/>
    </location>
</feature>
<evidence type="ECO:0000313" key="14">
    <source>
        <dbReference type="EMBL" id="VAH22686.1"/>
    </source>
</evidence>
<dbReference type="Pfam" id="PF18052">
    <property type="entry name" value="Rx_N"/>
    <property type="match status" value="1"/>
</dbReference>
<dbReference type="PROSITE" id="PS51450">
    <property type="entry name" value="LRR"/>
    <property type="match status" value="1"/>
</dbReference>
<dbReference type="Proteomes" id="UP000324705">
    <property type="component" value="Chromosome 1B"/>
</dbReference>
<evidence type="ECO:0000259" key="10">
    <source>
        <dbReference type="Pfam" id="PF18052"/>
    </source>
</evidence>
<keyword evidence="3" id="KW-0677">Repeat</keyword>
<keyword evidence="2" id="KW-0433">Leucine-rich repeat</keyword>
<dbReference type="Gene3D" id="3.80.10.10">
    <property type="entry name" value="Ribonuclease Inhibitor"/>
    <property type="match status" value="4"/>
</dbReference>
<feature type="signal peptide" evidence="8">
    <location>
        <begin position="1"/>
        <end position="17"/>
    </location>
</feature>
<dbReference type="InterPro" id="IPR056789">
    <property type="entry name" value="LRR_R13L1-DRL21"/>
</dbReference>
<name>A0A9R0VE58_TRITD</name>